<evidence type="ECO:0000313" key="3">
    <source>
        <dbReference type="Proteomes" id="UP000244441"/>
    </source>
</evidence>
<evidence type="ECO:0000313" key="2">
    <source>
        <dbReference type="EMBL" id="AWB67166.1"/>
    </source>
</evidence>
<organism evidence="2 3">
    <name type="scientific">Saccharobesus litoralis</name>
    <dbReference type="NCBI Taxonomy" id="2172099"/>
    <lineage>
        <taxon>Bacteria</taxon>
        <taxon>Pseudomonadati</taxon>
        <taxon>Pseudomonadota</taxon>
        <taxon>Gammaproteobacteria</taxon>
        <taxon>Alteromonadales</taxon>
        <taxon>Alteromonadaceae</taxon>
        <taxon>Saccharobesus</taxon>
    </lineage>
</organism>
<keyword evidence="3" id="KW-1185">Reference proteome</keyword>
<dbReference type="PROSITE" id="PS51186">
    <property type="entry name" value="GNAT"/>
    <property type="match status" value="1"/>
</dbReference>
<dbReference type="GO" id="GO:0016747">
    <property type="term" value="F:acyltransferase activity, transferring groups other than amino-acyl groups"/>
    <property type="evidence" value="ECO:0007669"/>
    <property type="project" value="InterPro"/>
</dbReference>
<reference evidence="2 3" key="1">
    <citation type="submission" date="2018-01" db="EMBL/GenBank/DDBJ databases">
        <title>Genome sequence of a Cantenovulum-like bacteria.</title>
        <authorList>
            <person name="Tan W.R."/>
            <person name="Lau N.-S."/>
            <person name="Go F."/>
            <person name="Amirul A.-A.A."/>
        </authorList>
    </citation>
    <scope>NUCLEOTIDE SEQUENCE [LARGE SCALE GENOMIC DNA]</scope>
    <source>
        <strain evidence="2 3">CCB-QB4</strain>
    </source>
</reference>
<dbReference type="KEGG" id="cate:C2869_12290"/>
<dbReference type="InterPro" id="IPR000182">
    <property type="entry name" value="GNAT_dom"/>
</dbReference>
<dbReference type="SUPFAM" id="SSF55729">
    <property type="entry name" value="Acyl-CoA N-acyltransferases (Nat)"/>
    <property type="match status" value="1"/>
</dbReference>
<dbReference type="CDD" id="cd04301">
    <property type="entry name" value="NAT_SF"/>
    <property type="match status" value="1"/>
</dbReference>
<gene>
    <name evidence="2" type="ORF">C2869_12290</name>
</gene>
<accession>A0A2S0VSH0</accession>
<dbReference type="Proteomes" id="UP000244441">
    <property type="component" value="Chromosome"/>
</dbReference>
<dbReference type="InterPro" id="IPR016181">
    <property type="entry name" value="Acyl_CoA_acyltransferase"/>
</dbReference>
<name>A0A2S0VSH0_9ALTE</name>
<dbReference type="EMBL" id="CP026604">
    <property type="protein sequence ID" value="AWB67166.1"/>
    <property type="molecule type" value="Genomic_DNA"/>
</dbReference>
<dbReference type="Pfam" id="PF00583">
    <property type="entry name" value="Acetyltransf_1"/>
    <property type="match status" value="1"/>
</dbReference>
<evidence type="ECO:0000259" key="1">
    <source>
        <dbReference type="PROSITE" id="PS51186"/>
    </source>
</evidence>
<sequence>MCANLTLKPEEKSHRRFLRDLYCTSRDYEMLHVSMSTKEKQVFLRQQFALQQKYFNKTYPAASRNIICFDGRAIGRLYTDFNSVSKQLHLFDITLQREWRNRGIGSYFIQQLKQQATKLEADITLYVHMTNPAHHYYLKHGFACVRSEQQHYLMQWQQPQ</sequence>
<dbReference type="AlphaFoldDB" id="A0A2S0VSH0"/>
<proteinExistence type="predicted"/>
<dbReference type="Gene3D" id="3.40.630.30">
    <property type="match status" value="1"/>
</dbReference>
<feature type="domain" description="N-acetyltransferase" evidence="1">
    <location>
        <begin position="5"/>
        <end position="159"/>
    </location>
</feature>
<protein>
    <recommendedName>
        <fullName evidence="1">N-acetyltransferase domain-containing protein</fullName>
    </recommendedName>
</protein>